<name>A0A0H4PXY3_9BACT</name>
<keyword evidence="3" id="KW-0964">Secreted</keyword>
<keyword evidence="7" id="KW-0675">Receptor</keyword>
<evidence type="ECO:0000256" key="2">
    <source>
        <dbReference type="ARBA" id="ARBA00022512"/>
    </source>
</evidence>
<evidence type="ECO:0000259" key="6">
    <source>
        <dbReference type="Pfam" id="PF01030"/>
    </source>
</evidence>
<keyword evidence="5" id="KW-0325">Glycoprotein</keyword>
<evidence type="ECO:0000313" key="8">
    <source>
        <dbReference type="Proteomes" id="UP000036520"/>
    </source>
</evidence>
<dbReference type="PANTHER" id="PTHR31018">
    <property type="entry name" value="SPORULATION-SPECIFIC PROTEIN-RELATED"/>
    <property type="match status" value="1"/>
</dbReference>
<dbReference type="RefSeq" id="WP_169786500.1">
    <property type="nucleotide sequence ID" value="NZ_CP012040.1"/>
</dbReference>
<dbReference type="InterPro" id="IPR000494">
    <property type="entry name" value="Rcpt_L-dom"/>
</dbReference>
<dbReference type="Proteomes" id="UP000036520">
    <property type="component" value="Chromosome"/>
</dbReference>
<evidence type="ECO:0000313" key="7">
    <source>
        <dbReference type="EMBL" id="AKP53277.1"/>
    </source>
</evidence>
<dbReference type="Pfam" id="PF01030">
    <property type="entry name" value="Recep_L_domain"/>
    <property type="match status" value="1"/>
</dbReference>
<organism evidence="7 8">
    <name type="scientific">Cyclobacterium amurskyense</name>
    <dbReference type="NCBI Taxonomy" id="320787"/>
    <lineage>
        <taxon>Bacteria</taxon>
        <taxon>Pseudomonadati</taxon>
        <taxon>Bacteroidota</taxon>
        <taxon>Cytophagia</taxon>
        <taxon>Cytophagales</taxon>
        <taxon>Cyclobacteriaceae</taxon>
        <taxon>Cyclobacterium</taxon>
    </lineage>
</organism>
<protein>
    <submittedName>
        <fullName evidence="7">Epidermal growth-factor receptor (EGFR) L domain-containing protein</fullName>
    </submittedName>
</protein>
<dbReference type="GO" id="GO:0030313">
    <property type="term" value="C:cell envelope"/>
    <property type="evidence" value="ECO:0007669"/>
    <property type="project" value="UniProtKB-SubCell"/>
</dbReference>
<evidence type="ECO:0000256" key="5">
    <source>
        <dbReference type="ARBA" id="ARBA00023180"/>
    </source>
</evidence>
<evidence type="ECO:0000256" key="1">
    <source>
        <dbReference type="ARBA" id="ARBA00004191"/>
    </source>
</evidence>
<proteinExistence type="predicted"/>
<gene>
    <name evidence="7" type="ORF">CA2015_3913</name>
</gene>
<sequence length="631" mass="69866">MILKFRLVLLILFISLGAGLVSCEEAEKPTVIPDPITNPGEEEENPENHEKLPTVVIKIAKTSNTSSRQLRVTAYNKAIITIQTVDGDSTAYSSKKIQVQDMGDHYLTEKIILPEGSYQVVAFYVLDDNNNIVEATPKKNSSLSEDQNLSLPLAFELETIETDNKEEAEIQISMQVVAAEGHSPSDFGFQSFGLDIVTATSNKIYMAMVTDQRIMDFLPGSIEITADGEVITQELIAGINESVTLPLADSYALLFKSFNFDDFTDTLTLDQLKSYVEQPLVVEMVESEIKCLGGEHPGDLVLTTQTELNDWALRCHTGIQGDLFILGGDEQDPILDLSALELVTRVYNDLKIENTTNLKNLHGLENLTLVEGFVTIKGNSNLETLEGLSLSETSNLYLTISDNPNLLNLHGLEQIKTLGYVFINSNPKIINFKGMDQVHEISNLVVSSNDAQTSFEGLNNVRHIGSLEIKGIDIIDFNDFQSVETIASLTLYYMYELKDLTGFTGKVTSTIDFMSNRINTLEGLNVAEEMFSVNIKDCSLRNLKGLSNLKRIKKDLYIQDNMSLNSLEGLDNLTAVAGKMQIQSNTYLTNYCALSKLFNAETLPVTVISENGYTPTIAQLKDGECQGELEY</sequence>
<keyword evidence="4" id="KW-0732">Signal</keyword>
<dbReference type="InterPro" id="IPR036941">
    <property type="entry name" value="Rcpt_L-dom_sf"/>
</dbReference>
<dbReference type="Gene3D" id="3.80.20.20">
    <property type="entry name" value="Receptor L-domain"/>
    <property type="match status" value="2"/>
</dbReference>
<evidence type="ECO:0000256" key="4">
    <source>
        <dbReference type="ARBA" id="ARBA00022729"/>
    </source>
</evidence>
<dbReference type="EMBL" id="CP012040">
    <property type="protein sequence ID" value="AKP53277.1"/>
    <property type="molecule type" value="Genomic_DNA"/>
</dbReference>
<comment type="subcellular location">
    <subcellularLocation>
        <location evidence="1">Secreted</location>
        <location evidence="1">Cell wall</location>
    </subcellularLocation>
</comment>
<dbReference type="KEGG" id="camu:CA2015_3913"/>
<dbReference type="PANTHER" id="PTHR31018:SF3">
    <property type="entry name" value="RECEPTOR PROTEIN-TYROSINE KINASE"/>
    <property type="match status" value="1"/>
</dbReference>
<dbReference type="AlphaFoldDB" id="A0A0H4PXY3"/>
<reference evidence="7 8" key="1">
    <citation type="submission" date="2015-07" db="EMBL/GenBank/DDBJ databases">
        <authorList>
            <person name="Kim K.M."/>
        </authorList>
    </citation>
    <scope>NUCLEOTIDE SEQUENCE [LARGE SCALE GENOMIC DNA]</scope>
    <source>
        <strain evidence="7 8">KCTC 12363</strain>
    </source>
</reference>
<dbReference type="PROSITE" id="PS51257">
    <property type="entry name" value="PROKAR_LIPOPROTEIN"/>
    <property type="match status" value="1"/>
</dbReference>
<keyword evidence="2" id="KW-0134">Cell wall</keyword>
<accession>A0A0H4PXY3</accession>
<dbReference type="SUPFAM" id="SSF52058">
    <property type="entry name" value="L domain-like"/>
    <property type="match status" value="2"/>
</dbReference>
<dbReference type="STRING" id="320787.CA2015_3913"/>
<feature type="domain" description="Receptor L-domain" evidence="6">
    <location>
        <begin position="317"/>
        <end position="375"/>
    </location>
</feature>
<keyword evidence="8" id="KW-1185">Reference proteome</keyword>
<dbReference type="InterPro" id="IPR051648">
    <property type="entry name" value="CWI-Assembly_Regulator"/>
</dbReference>
<evidence type="ECO:0000256" key="3">
    <source>
        <dbReference type="ARBA" id="ARBA00022525"/>
    </source>
</evidence>